<dbReference type="STRING" id="1287681.M7SVH5"/>
<dbReference type="Pfam" id="PF00441">
    <property type="entry name" value="Acyl-CoA_dh_1"/>
    <property type="match status" value="1"/>
</dbReference>
<accession>M7SVH5</accession>
<evidence type="ECO:0000256" key="2">
    <source>
        <dbReference type="ARBA" id="ARBA00022630"/>
    </source>
</evidence>
<evidence type="ECO:0000256" key="4">
    <source>
        <dbReference type="SAM" id="MobiDB-lite"/>
    </source>
</evidence>
<feature type="domain" description="Acyl-CoA dehydrogenase/oxidase C-terminal" evidence="5">
    <location>
        <begin position="362"/>
        <end position="542"/>
    </location>
</feature>
<feature type="compositionally biased region" description="Pro residues" evidence="4">
    <location>
        <begin position="311"/>
        <end position="321"/>
    </location>
</feature>
<feature type="domain" description="Adaptive response protein AidB N-terminal" evidence="6">
    <location>
        <begin position="51"/>
        <end position="188"/>
    </location>
</feature>
<dbReference type="eggNOG" id="KOG0137">
    <property type="taxonomic scope" value="Eukaryota"/>
</dbReference>
<dbReference type="Gene3D" id="2.40.110.20">
    <property type="match status" value="1"/>
</dbReference>
<evidence type="ECO:0000313" key="8">
    <source>
        <dbReference type="Proteomes" id="UP000012174"/>
    </source>
</evidence>
<dbReference type="PANTHER" id="PTHR42707:SF2">
    <property type="entry name" value="ACD11 DEHYDROGENASE"/>
    <property type="match status" value="1"/>
</dbReference>
<dbReference type="HOGENOM" id="CLU_016513_1_1_1"/>
<comment type="similarity">
    <text evidence="1">Belongs to the acyl-CoA dehydrogenase family.</text>
</comment>
<protein>
    <submittedName>
        <fullName evidence="7">Putative acyl-dehydrogenase protein</fullName>
    </submittedName>
</protein>
<feature type="region of interest" description="Disordered" evidence="4">
    <location>
        <begin position="306"/>
        <end position="326"/>
    </location>
</feature>
<evidence type="ECO:0000313" key="7">
    <source>
        <dbReference type="EMBL" id="EMR68528.1"/>
    </source>
</evidence>
<proteinExistence type="inferred from homology"/>
<dbReference type="Pfam" id="PF18158">
    <property type="entry name" value="AidB_N"/>
    <property type="match status" value="1"/>
</dbReference>
<dbReference type="Gene3D" id="1.20.140.10">
    <property type="entry name" value="Butyryl-CoA Dehydrogenase, subunit A, domain 3"/>
    <property type="match status" value="1"/>
</dbReference>
<dbReference type="InterPro" id="IPR052904">
    <property type="entry name" value="Acyl-CoA_dehydrogenase-like"/>
</dbReference>
<keyword evidence="8" id="KW-1185">Reference proteome</keyword>
<dbReference type="OMA" id="FQGAMFM"/>
<evidence type="ECO:0000259" key="6">
    <source>
        <dbReference type="Pfam" id="PF18158"/>
    </source>
</evidence>
<feature type="compositionally biased region" description="Basic and acidic residues" evidence="4">
    <location>
        <begin position="245"/>
        <end position="261"/>
    </location>
</feature>
<dbReference type="InterPro" id="IPR009075">
    <property type="entry name" value="AcylCo_DH/oxidase_C"/>
</dbReference>
<dbReference type="SUPFAM" id="SSF47203">
    <property type="entry name" value="Acyl-CoA dehydrogenase C-terminal domain-like"/>
    <property type="match status" value="1"/>
</dbReference>
<dbReference type="InterPro" id="IPR041504">
    <property type="entry name" value="AidB_N"/>
</dbReference>
<dbReference type="InterPro" id="IPR036250">
    <property type="entry name" value="AcylCo_DH-like_C"/>
</dbReference>
<sequence length="684" mass="75481">MTALRGSSSQDGFFQETPTLEPLYTSPRHPPPSQQQQQATSTDPRQASDDVTLARILHLYLPAAKQEPAARTIHNLSRRALDPDVLAHAVDAEVNRPALKPFNTFGQENKNDPLWTTSGWRELKNIGHREGVVAVSYEEGDDDDDDDVNRYNRRVYQFGLSHVWNCTATMTPCPMAMTDGAAKLLRLHLDDADGDQPGLNSVLREAYRRLISRDPLEAWTSGQWMTERTGGSDVSETETIARRLTQDKLKESRGRGRDQDAHGMPLGPWRIDGFKWFSSATDSDATLLLAQTEQGLSLFFAPMRRLAAPSTSPPPSPPNRKPPTELNGIRIQKLKDKIGTKALPTAELELKGARAWRIGKAGSGIREISTILTLTRLHTAAASAAYWGRGLQVSRAYAKVRKVRGGILLRNNPQHVRWMADNAVRYAAAMHLCFLSHAMLGATEQGWDAVVGPTGAAALIPRDAAELAALFRLLTPVIKAQVSVASVVGLREHMEGLGGVGYCENNEDGGLLNISKIFRDNLVSPIWEGTVSVMAEDVVRVMADRRIGGGRVVQNVFAPWVRRVLVDNSGSSKFPRESAVVEERLDALLGVEKRCDKDELLFRGRELLEHLEAIVCSVLLLYDASTDGDEVAAEVARRWVRSKALSGPQLTLASPTSWREESAMDEKIFLGRDSATQTRIMEKL</sequence>
<evidence type="ECO:0000256" key="3">
    <source>
        <dbReference type="ARBA" id="ARBA00022827"/>
    </source>
</evidence>
<keyword evidence="3" id="KW-0274">FAD</keyword>
<reference evidence="8" key="1">
    <citation type="journal article" date="2013" name="Genome Announc.">
        <title>Draft genome sequence of the grapevine dieback fungus Eutypa lata UCR-EL1.</title>
        <authorList>
            <person name="Blanco-Ulate B."/>
            <person name="Rolshausen P.E."/>
            <person name="Cantu D."/>
        </authorList>
    </citation>
    <scope>NUCLEOTIDE SEQUENCE [LARGE SCALE GENOMIC DNA]</scope>
    <source>
        <strain evidence="8">UCR-EL1</strain>
    </source>
</reference>
<dbReference type="KEGG" id="ela:UCREL1_4439"/>
<organism evidence="7 8">
    <name type="scientific">Eutypa lata (strain UCR-EL1)</name>
    <name type="common">Grapevine dieback disease fungus</name>
    <name type="synonym">Eutypa armeniacae</name>
    <dbReference type="NCBI Taxonomy" id="1287681"/>
    <lineage>
        <taxon>Eukaryota</taxon>
        <taxon>Fungi</taxon>
        <taxon>Dikarya</taxon>
        <taxon>Ascomycota</taxon>
        <taxon>Pezizomycotina</taxon>
        <taxon>Sordariomycetes</taxon>
        <taxon>Xylariomycetidae</taxon>
        <taxon>Xylariales</taxon>
        <taxon>Diatrypaceae</taxon>
        <taxon>Eutypa</taxon>
    </lineage>
</organism>
<keyword evidence="2" id="KW-0285">Flavoprotein</keyword>
<dbReference type="GO" id="GO:0003995">
    <property type="term" value="F:acyl-CoA dehydrogenase activity"/>
    <property type="evidence" value="ECO:0007669"/>
    <property type="project" value="TreeGrafter"/>
</dbReference>
<dbReference type="Proteomes" id="UP000012174">
    <property type="component" value="Unassembled WGS sequence"/>
</dbReference>
<dbReference type="InterPro" id="IPR009100">
    <property type="entry name" value="AcylCoA_DH/oxidase_NM_dom_sf"/>
</dbReference>
<dbReference type="SUPFAM" id="SSF56645">
    <property type="entry name" value="Acyl-CoA dehydrogenase NM domain-like"/>
    <property type="match status" value="1"/>
</dbReference>
<dbReference type="EMBL" id="KB706225">
    <property type="protein sequence ID" value="EMR68528.1"/>
    <property type="molecule type" value="Genomic_DNA"/>
</dbReference>
<name>M7SVH5_EUTLA</name>
<dbReference type="PANTHER" id="PTHR42707">
    <property type="entry name" value="ACYL-COA DEHYDROGENASE"/>
    <property type="match status" value="1"/>
</dbReference>
<dbReference type="AlphaFoldDB" id="M7SVH5"/>
<feature type="compositionally biased region" description="Polar residues" evidence="4">
    <location>
        <begin position="1"/>
        <end position="18"/>
    </location>
</feature>
<feature type="region of interest" description="Disordered" evidence="4">
    <location>
        <begin position="245"/>
        <end position="264"/>
    </location>
</feature>
<dbReference type="OrthoDB" id="10251155at2759"/>
<feature type="compositionally biased region" description="Low complexity" evidence="4">
    <location>
        <begin position="34"/>
        <end position="45"/>
    </location>
</feature>
<gene>
    <name evidence="7" type="ORF">UCREL1_4439</name>
</gene>
<feature type="region of interest" description="Disordered" evidence="4">
    <location>
        <begin position="1"/>
        <end position="47"/>
    </location>
</feature>
<evidence type="ECO:0000256" key="1">
    <source>
        <dbReference type="ARBA" id="ARBA00009347"/>
    </source>
</evidence>
<evidence type="ECO:0000259" key="5">
    <source>
        <dbReference type="Pfam" id="PF00441"/>
    </source>
</evidence>